<dbReference type="EMBL" id="CZKB01000019">
    <property type="protein sequence ID" value="CUR61632.1"/>
    <property type="molecule type" value="Genomic_DNA"/>
</dbReference>
<accession>A0A2P2CKJ0</accession>
<dbReference type="AlphaFoldDB" id="A0A2P2CKJ0"/>
<dbReference type="Pfam" id="PF10905">
    <property type="entry name" value="DUF2695"/>
    <property type="match status" value="1"/>
</dbReference>
<name>A0A2P2CKJ0_9ZZZZ</name>
<proteinExistence type="predicted"/>
<evidence type="ECO:0008006" key="2">
    <source>
        <dbReference type="Google" id="ProtNLM"/>
    </source>
</evidence>
<gene>
    <name evidence="1" type="ORF">NOCA1260070</name>
</gene>
<reference evidence="1" key="1">
    <citation type="submission" date="2015-08" db="EMBL/GenBank/DDBJ databases">
        <authorList>
            <person name="Babu N.S."/>
            <person name="Beckwith C.J."/>
            <person name="Beseler K.G."/>
            <person name="Brison A."/>
            <person name="Carone J.V."/>
            <person name="Caskin T.P."/>
            <person name="Diamond M."/>
            <person name="Durham M.E."/>
            <person name="Foxe J.M."/>
            <person name="Go M."/>
            <person name="Henderson B.A."/>
            <person name="Jones I.B."/>
            <person name="McGettigan J.A."/>
            <person name="Micheletti S.J."/>
            <person name="Nasrallah M.E."/>
            <person name="Ortiz D."/>
            <person name="Piller C.R."/>
            <person name="Privatt S.R."/>
            <person name="Schneider S.L."/>
            <person name="Sharp S."/>
            <person name="Smith T.C."/>
            <person name="Stanton J.D."/>
            <person name="Ullery H.E."/>
            <person name="Wilson R.J."/>
            <person name="Serrano M.G."/>
            <person name="Buck G."/>
            <person name="Lee V."/>
            <person name="Wang Y."/>
            <person name="Carvalho R."/>
            <person name="Voegtly L."/>
            <person name="Shi R."/>
            <person name="Duckworth R."/>
            <person name="Johnson A."/>
            <person name="Loviza R."/>
            <person name="Walstead R."/>
            <person name="Shah Z."/>
            <person name="Kiflezghi M."/>
            <person name="Wade K."/>
            <person name="Ball S.L."/>
            <person name="Bradley K.W."/>
            <person name="Asai D.J."/>
            <person name="Bowman C.A."/>
            <person name="Russell D.A."/>
            <person name="Pope W.H."/>
            <person name="Jacobs-Sera D."/>
            <person name="Hendrix R.W."/>
            <person name="Hatfull G.F."/>
        </authorList>
    </citation>
    <scope>NUCLEOTIDE SEQUENCE</scope>
</reference>
<protein>
    <recommendedName>
        <fullName evidence="2">DUF2695 domain-containing protein</fullName>
    </recommendedName>
</protein>
<organism evidence="1">
    <name type="scientific">metagenome</name>
    <dbReference type="NCBI Taxonomy" id="256318"/>
    <lineage>
        <taxon>unclassified sequences</taxon>
        <taxon>metagenomes</taxon>
    </lineage>
</organism>
<sequence>MPESSIDTEVETWLRDVAADLTEPRPHECLLCFVRRMLEEFGCRTTLRFAVRYRDLRAPRAVGLERRLGDKGGFCDCEIFMNGWSAARHLWTPEVAVERDGWTEVLEESEPPASMPDCTGVRCGSTQPCTLWEPRRRW</sequence>
<dbReference type="InterPro" id="IPR024248">
    <property type="entry name" value="DUF2695"/>
</dbReference>
<evidence type="ECO:0000313" key="1">
    <source>
        <dbReference type="EMBL" id="CUR61632.1"/>
    </source>
</evidence>